<proteinExistence type="predicted"/>
<keyword evidence="7 9" id="KW-0472">Membrane</keyword>
<comment type="subcellular location">
    <subcellularLocation>
        <location evidence="1">Membrane</location>
        <topology evidence="1">Single-pass membrane protein</topology>
    </subcellularLocation>
</comment>
<keyword evidence="3 9" id="KW-0812">Transmembrane</keyword>
<keyword evidence="5 9" id="KW-1133">Transmembrane helix</keyword>
<evidence type="ECO:0000256" key="2">
    <source>
        <dbReference type="ARBA" id="ARBA00022448"/>
    </source>
</evidence>
<evidence type="ECO:0000256" key="1">
    <source>
        <dbReference type="ARBA" id="ARBA00004167"/>
    </source>
</evidence>
<accession>A0A699ZGQ9</accession>
<dbReference type="Proteomes" id="UP000485058">
    <property type="component" value="Unassembled WGS sequence"/>
</dbReference>
<keyword evidence="4" id="KW-0653">Protein transport</keyword>
<evidence type="ECO:0000313" key="10">
    <source>
        <dbReference type="EMBL" id="GFH17988.1"/>
    </source>
</evidence>
<dbReference type="PRINTS" id="PR01506">
    <property type="entry name" value="TATBPROTEIN"/>
</dbReference>
<evidence type="ECO:0000256" key="6">
    <source>
        <dbReference type="ARBA" id="ARBA00023010"/>
    </source>
</evidence>
<evidence type="ECO:0000256" key="3">
    <source>
        <dbReference type="ARBA" id="ARBA00022692"/>
    </source>
</evidence>
<feature type="region of interest" description="Disordered" evidence="8">
    <location>
        <begin position="118"/>
        <end position="148"/>
    </location>
</feature>
<keyword evidence="6" id="KW-0811">Translocation</keyword>
<dbReference type="PANTHER" id="PTHR33162">
    <property type="entry name" value="SEC-INDEPENDENT PROTEIN TRANSLOCASE PROTEIN TATA, CHLOROPLASTIC"/>
    <property type="match status" value="1"/>
</dbReference>
<feature type="compositionally biased region" description="Low complexity" evidence="8">
    <location>
        <begin position="118"/>
        <end position="129"/>
    </location>
</feature>
<keyword evidence="11" id="KW-1185">Reference proteome</keyword>
<dbReference type="EMBL" id="BLLF01001233">
    <property type="protein sequence ID" value="GFH17988.1"/>
    <property type="molecule type" value="Genomic_DNA"/>
</dbReference>
<dbReference type="Gene3D" id="1.20.5.3310">
    <property type="match status" value="1"/>
</dbReference>
<evidence type="ECO:0000256" key="8">
    <source>
        <dbReference type="SAM" id="MobiDB-lite"/>
    </source>
</evidence>
<dbReference type="PANTHER" id="PTHR33162:SF3">
    <property type="entry name" value="SEC-INDEPENDENT PROTEIN TRANSLOCASE PROTEIN TATB, CHLOROPLASTIC"/>
    <property type="match status" value="1"/>
</dbReference>
<dbReference type="Pfam" id="PF02416">
    <property type="entry name" value="TatA_B_E"/>
    <property type="match status" value="1"/>
</dbReference>
<feature type="transmembrane region" description="Helical" evidence="9">
    <location>
        <begin position="20"/>
        <end position="39"/>
    </location>
</feature>
<dbReference type="GO" id="GO:0016020">
    <property type="term" value="C:membrane"/>
    <property type="evidence" value="ECO:0007669"/>
    <property type="project" value="UniProtKB-SubCell"/>
</dbReference>
<gene>
    <name evidence="10" type="ORF">HaLaN_14720</name>
</gene>
<evidence type="ECO:0000256" key="4">
    <source>
        <dbReference type="ARBA" id="ARBA00022927"/>
    </source>
</evidence>
<dbReference type="InterPro" id="IPR003369">
    <property type="entry name" value="TatA/B/E"/>
</dbReference>
<evidence type="ECO:0000256" key="7">
    <source>
        <dbReference type="ARBA" id="ARBA00023136"/>
    </source>
</evidence>
<organism evidence="10 11">
    <name type="scientific">Haematococcus lacustris</name>
    <name type="common">Green alga</name>
    <name type="synonym">Haematococcus pluvialis</name>
    <dbReference type="NCBI Taxonomy" id="44745"/>
    <lineage>
        <taxon>Eukaryota</taxon>
        <taxon>Viridiplantae</taxon>
        <taxon>Chlorophyta</taxon>
        <taxon>core chlorophytes</taxon>
        <taxon>Chlorophyceae</taxon>
        <taxon>CS clade</taxon>
        <taxon>Chlamydomonadales</taxon>
        <taxon>Haematococcaceae</taxon>
        <taxon>Haematococcus</taxon>
    </lineage>
</organism>
<protein>
    <submittedName>
        <fullName evidence="10">Uncharacterized protein</fullName>
    </submittedName>
</protein>
<comment type="caution">
    <text evidence="10">The sequence shown here is derived from an EMBL/GenBank/DDBJ whole genome shotgun (WGS) entry which is preliminary data.</text>
</comment>
<evidence type="ECO:0000256" key="9">
    <source>
        <dbReference type="SAM" id="Phobius"/>
    </source>
</evidence>
<dbReference type="AlphaFoldDB" id="A0A699ZGQ9"/>
<dbReference type="GO" id="GO:0015031">
    <property type="term" value="P:protein transport"/>
    <property type="evidence" value="ECO:0007669"/>
    <property type="project" value="UniProtKB-KW"/>
</dbReference>
<name>A0A699ZGQ9_HAELA</name>
<evidence type="ECO:0000256" key="5">
    <source>
        <dbReference type="ARBA" id="ARBA00022989"/>
    </source>
</evidence>
<reference evidence="10 11" key="1">
    <citation type="submission" date="2020-02" db="EMBL/GenBank/DDBJ databases">
        <title>Draft genome sequence of Haematococcus lacustris strain NIES-144.</title>
        <authorList>
            <person name="Morimoto D."/>
            <person name="Nakagawa S."/>
            <person name="Yoshida T."/>
            <person name="Sawayama S."/>
        </authorList>
    </citation>
    <scope>NUCLEOTIDE SEQUENCE [LARGE SCALE GENOMIC DNA]</scope>
    <source>
        <strain evidence="10 11">NIES-144</strain>
    </source>
</reference>
<sequence length="148" mass="15059">MLREVSSFGRTRAQVVARSFLGVGAPEALLVGVVALVVFGPKGLAEAAKSVGQTLRAFQPTIREVVEVSQDIKGTLEKELGLNEIREASRSAFTPTSSLTASRAGVARSSFDDLVAGASTSTASASQQGNGTAGDNSSSSSSLDGQGV</sequence>
<keyword evidence="2" id="KW-0813">Transport</keyword>
<evidence type="ECO:0000313" key="11">
    <source>
        <dbReference type="Proteomes" id="UP000485058"/>
    </source>
</evidence>